<protein>
    <recommendedName>
        <fullName evidence="12">Radial spoke protein 3</fullName>
    </recommendedName>
</protein>
<reference evidence="11" key="1">
    <citation type="submission" date="2020-05" db="UniProtKB">
        <authorList>
            <consortium name="EnsemblMetazoa"/>
        </authorList>
    </citation>
    <scope>IDENTIFICATION</scope>
    <source>
        <strain evidence="11">Aabys</strain>
    </source>
</reference>
<sequence length="799" mass="88736">MPTIPTRNVGRTKKYSGDALLSLLGTQPPDSPPSRNEISEVQLKWSPGKPGCPAPPCKYTFWWSSQPKTVARKSAKSQQQQNSSNSNPSNDNSQKSPEKESIAEEEPTTSNQGATRPKFSFASDYTPSRHFTSSFAAPPASAPYYYDPNLPSTSSLSSFTVLNNDYTSSSSYLANKPNAIVHPIRRSEETALPKNANILGRDLRINGYSTNAGLSITQPAYSRDVQKFAEELKRKLSSLDSSIAGNRDLSLSRFKNSSQNGSNQETLNQRPLFITTVPRGIFLPPPKEVALLSPTRKRQLYAYSSHPVVYRGNEPTSSLYYQHQHHFSRLPYPDQTQIIHKIITRSQNSQEKPQQQQHQHYTNRNSSITMAKDKYSNTFTAGSTNPPRGGASDGGKGGGGGSGIVGVSIANSDKDSSKTSLLINGVRGPAYASSSATGNAISPPLGGISISKQQFQQQLELSRSKRENPPAEPYKNIMYDRRVVRGSNYGATNALLSDYDPFDKAAELRRRQALRKKNVSHRNQRNVLGTPPPVTGRRHEDVQTEKYLEELVARPPEQSVETQTDLFLEKPPTPPYVPAKIGVDVATEICDGELFQFDEEAQPIIDALVDSTLELSILEVAHEREINHIREKQAELLAQREAELAELRRLEAEELRLQAEKERRLRQDEIAKSLDNDMQQEVTAAKLLQGHIASILPEILDNLEPATDAAKREKLMETLCPWLSAEVAEEVGHIVDSREILTVIIQEIIKQRAEIYADYKEPSAPPLPDAHGEEEHQETLADAMESCETESHQEPSQEV</sequence>
<evidence type="ECO:0008006" key="12">
    <source>
        <dbReference type="Google" id="ProtNLM"/>
    </source>
</evidence>
<keyword evidence="8" id="KW-0966">Cell projection</keyword>
<evidence type="ECO:0000256" key="10">
    <source>
        <dbReference type="SAM" id="MobiDB-lite"/>
    </source>
</evidence>
<feature type="compositionally biased region" description="Low complexity" evidence="10">
    <location>
        <begin position="76"/>
        <end position="95"/>
    </location>
</feature>
<keyword evidence="6" id="KW-0969">Cilium</keyword>
<keyword evidence="4" id="KW-0597">Phosphoprotein</keyword>
<organism evidence="11">
    <name type="scientific">Musca domestica</name>
    <name type="common">House fly</name>
    <dbReference type="NCBI Taxonomy" id="7370"/>
    <lineage>
        <taxon>Eukaryota</taxon>
        <taxon>Metazoa</taxon>
        <taxon>Ecdysozoa</taxon>
        <taxon>Arthropoda</taxon>
        <taxon>Hexapoda</taxon>
        <taxon>Insecta</taxon>
        <taxon>Pterygota</taxon>
        <taxon>Neoptera</taxon>
        <taxon>Endopterygota</taxon>
        <taxon>Diptera</taxon>
        <taxon>Brachycera</taxon>
        <taxon>Muscomorpha</taxon>
        <taxon>Muscoidea</taxon>
        <taxon>Muscidae</taxon>
        <taxon>Musca</taxon>
    </lineage>
</organism>
<feature type="region of interest" description="Disordered" evidence="10">
    <location>
        <begin position="760"/>
        <end position="799"/>
    </location>
</feature>
<dbReference type="STRING" id="7370.A0A1I8MQ85"/>
<feature type="region of interest" description="Disordered" evidence="10">
    <location>
        <begin position="346"/>
        <end position="399"/>
    </location>
</feature>
<proteinExistence type="inferred from homology"/>
<evidence type="ECO:0000256" key="4">
    <source>
        <dbReference type="ARBA" id="ARBA00022553"/>
    </source>
</evidence>
<name>A0A1I8MQ85_MUSDO</name>
<dbReference type="PANTHER" id="PTHR21648:SF0">
    <property type="entry name" value="RADIAL SPOKE HEAD PROTEIN 3 HOMOLOG"/>
    <property type="match status" value="1"/>
</dbReference>
<evidence type="ECO:0000256" key="3">
    <source>
        <dbReference type="ARBA" id="ARBA00022490"/>
    </source>
</evidence>
<feature type="compositionally biased region" description="Basic residues" evidence="10">
    <location>
        <begin position="515"/>
        <end position="524"/>
    </location>
</feature>
<comment type="similarity">
    <text evidence="2">Belongs to the flagellar radial spoke RSP3 family.</text>
</comment>
<dbReference type="AlphaFoldDB" id="A0A1I8MQ85"/>
<dbReference type="Pfam" id="PF06098">
    <property type="entry name" value="Radial_spoke_3"/>
    <property type="match status" value="1"/>
</dbReference>
<dbReference type="GO" id="GO:0005929">
    <property type="term" value="C:cilium"/>
    <property type="evidence" value="ECO:0007669"/>
    <property type="project" value="TreeGrafter"/>
</dbReference>
<dbReference type="InterPro" id="IPR009290">
    <property type="entry name" value="Radial_spoke_3"/>
</dbReference>
<feature type="region of interest" description="Disordered" evidence="10">
    <location>
        <begin position="70"/>
        <end position="122"/>
    </location>
</feature>
<evidence type="ECO:0000256" key="5">
    <source>
        <dbReference type="ARBA" id="ARBA00022846"/>
    </source>
</evidence>
<evidence type="ECO:0000256" key="9">
    <source>
        <dbReference type="SAM" id="Coils"/>
    </source>
</evidence>
<evidence type="ECO:0000256" key="2">
    <source>
        <dbReference type="ARBA" id="ARBA00006737"/>
    </source>
</evidence>
<evidence type="ECO:0000256" key="6">
    <source>
        <dbReference type="ARBA" id="ARBA00023069"/>
    </source>
</evidence>
<feature type="compositionally biased region" description="Basic and acidic residues" evidence="10">
    <location>
        <begin position="770"/>
        <end position="779"/>
    </location>
</feature>
<dbReference type="VEuPathDB" id="VectorBase:MDOA007325"/>
<evidence type="ECO:0000256" key="1">
    <source>
        <dbReference type="ARBA" id="ARBA00004611"/>
    </source>
</evidence>
<dbReference type="PANTHER" id="PTHR21648">
    <property type="entry name" value="FLAGELLAR RADIAL SPOKE PROTEIN 3"/>
    <property type="match status" value="1"/>
</dbReference>
<evidence type="ECO:0000256" key="8">
    <source>
        <dbReference type="ARBA" id="ARBA00023273"/>
    </source>
</evidence>
<dbReference type="EnsemblMetazoa" id="MDOA007325-RB">
    <property type="protein sequence ID" value="MDOA007325-PB"/>
    <property type="gene ID" value="MDOA007325"/>
</dbReference>
<feature type="compositionally biased region" description="Polar residues" evidence="10">
    <location>
        <begin position="376"/>
        <end position="386"/>
    </location>
</feature>
<dbReference type="eggNOG" id="ENOG502QQSZ">
    <property type="taxonomic scope" value="Eukaryota"/>
</dbReference>
<feature type="compositionally biased region" description="Basic and acidic residues" evidence="10">
    <location>
        <begin position="789"/>
        <end position="799"/>
    </location>
</feature>
<comment type="subcellular location">
    <subcellularLocation>
        <location evidence="1">Cytoplasm</location>
        <location evidence="1">Cytoskeleton</location>
        <location evidence="1">Flagellum axoneme</location>
    </subcellularLocation>
</comment>
<keyword evidence="3" id="KW-0963">Cytoplasm</keyword>
<feature type="coiled-coil region" evidence="9">
    <location>
        <begin position="630"/>
        <end position="672"/>
    </location>
</feature>
<keyword evidence="9" id="KW-0175">Coiled coil</keyword>
<evidence type="ECO:0000313" key="11">
    <source>
        <dbReference type="EnsemblMetazoa" id="MDOA007325-PB"/>
    </source>
</evidence>
<accession>A0A1I8MQ85</accession>
<feature type="region of interest" description="Disordered" evidence="10">
    <location>
        <begin position="515"/>
        <end position="539"/>
    </location>
</feature>
<keyword evidence="7" id="KW-0206">Cytoskeleton</keyword>
<evidence type="ECO:0000256" key="7">
    <source>
        <dbReference type="ARBA" id="ARBA00023212"/>
    </source>
</evidence>
<keyword evidence="5" id="KW-0282">Flagellum</keyword>
<dbReference type="VEuPathDB" id="VectorBase:MDOMA2_004058"/>